<keyword evidence="7 8" id="KW-0472">Membrane</keyword>
<evidence type="ECO:0000313" key="10">
    <source>
        <dbReference type="Proteomes" id="UP000233417"/>
    </source>
</evidence>
<name>A0A2N2F4J1_9BACT</name>
<dbReference type="Proteomes" id="UP000233417">
    <property type="component" value="Unassembled WGS sequence"/>
</dbReference>
<keyword evidence="3 8" id="KW-0812">Transmembrane</keyword>
<keyword evidence="6" id="KW-0811">Translocation</keyword>
<comment type="subcellular location">
    <subcellularLocation>
        <location evidence="1">Membrane</location>
    </subcellularLocation>
</comment>
<dbReference type="Gene3D" id="1.20.5.1030">
    <property type="entry name" value="Preprotein translocase secy subunit"/>
    <property type="match status" value="1"/>
</dbReference>
<sequence>MNIIRNIITELKQTEWPSMDQLAKLTIYTLILCGIIALLILGIDLVLFWLRDLWFGEQDATISNLILNL</sequence>
<dbReference type="InterPro" id="IPR038379">
    <property type="entry name" value="SecE_sf"/>
</dbReference>
<comment type="caution">
    <text evidence="9">The sequence shown here is derived from an EMBL/GenBank/DDBJ whole genome shotgun (WGS) entry which is preliminary data.</text>
</comment>
<dbReference type="Pfam" id="PF00584">
    <property type="entry name" value="SecE"/>
    <property type="match status" value="1"/>
</dbReference>
<evidence type="ECO:0000256" key="1">
    <source>
        <dbReference type="ARBA" id="ARBA00004370"/>
    </source>
</evidence>
<reference evidence="9 10" key="1">
    <citation type="journal article" date="2017" name="ISME J.">
        <title>Potential for microbial H2 and metal transformations associated with novel bacteria and archaea in deep terrestrial subsurface sediments.</title>
        <authorList>
            <person name="Hernsdorf A.W."/>
            <person name="Amano Y."/>
            <person name="Miyakawa K."/>
            <person name="Ise K."/>
            <person name="Suzuki Y."/>
            <person name="Anantharaman K."/>
            <person name="Probst A."/>
            <person name="Burstein D."/>
            <person name="Thomas B.C."/>
            <person name="Banfield J.F."/>
        </authorList>
    </citation>
    <scope>NUCLEOTIDE SEQUENCE [LARGE SCALE GENOMIC DNA]</scope>
    <source>
        <strain evidence="9">HGW-Dojkabacteria-1</strain>
    </source>
</reference>
<evidence type="ECO:0000256" key="8">
    <source>
        <dbReference type="SAM" id="Phobius"/>
    </source>
</evidence>
<dbReference type="InterPro" id="IPR001901">
    <property type="entry name" value="Translocase_SecE/Sec61-g"/>
</dbReference>
<dbReference type="GO" id="GO:0009306">
    <property type="term" value="P:protein secretion"/>
    <property type="evidence" value="ECO:0007669"/>
    <property type="project" value="InterPro"/>
</dbReference>
<dbReference type="InterPro" id="IPR005807">
    <property type="entry name" value="SecE_bac"/>
</dbReference>
<feature type="transmembrane region" description="Helical" evidence="8">
    <location>
        <begin position="25"/>
        <end position="50"/>
    </location>
</feature>
<evidence type="ECO:0000256" key="7">
    <source>
        <dbReference type="ARBA" id="ARBA00023136"/>
    </source>
</evidence>
<accession>A0A2N2F4J1</accession>
<evidence type="ECO:0000313" key="9">
    <source>
        <dbReference type="EMBL" id="PKN03066.1"/>
    </source>
</evidence>
<dbReference type="GO" id="GO:0016020">
    <property type="term" value="C:membrane"/>
    <property type="evidence" value="ECO:0007669"/>
    <property type="project" value="UniProtKB-SubCell"/>
</dbReference>
<dbReference type="GO" id="GO:0006886">
    <property type="term" value="P:intracellular protein transport"/>
    <property type="evidence" value="ECO:0007669"/>
    <property type="project" value="InterPro"/>
</dbReference>
<dbReference type="EMBL" id="PHAO01000001">
    <property type="protein sequence ID" value="PKN03066.1"/>
    <property type="molecule type" value="Genomic_DNA"/>
</dbReference>
<keyword evidence="5 8" id="KW-1133">Transmembrane helix</keyword>
<organism evidence="9 10">
    <name type="scientific">Candidatus Dojkabacteria bacterium HGW-Dojkabacteria-1</name>
    <dbReference type="NCBI Taxonomy" id="2013761"/>
    <lineage>
        <taxon>Bacteria</taxon>
        <taxon>Candidatus Dojkabacteria</taxon>
    </lineage>
</organism>
<dbReference type="AlphaFoldDB" id="A0A2N2F4J1"/>
<evidence type="ECO:0000256" key="3">
    <source>
        <dbReference type="ARBA" id="ARBA00022692"/>
    </source>
</evidence>
<dbReference type="GO" id="GO:0008320">
    <property type="term" value="F:protein transmembrane transporter activity"/>
    <property type="evidence" value="ECO:0007669"/>
    <property type="project" value="InterPro"/>
</dbReference>
<evidence type="ECO:0000256" key="4">
    <source>
        <dbReference type="ARBA" id="ARBA00022927"/>
    </source>
</evidence>
<evidence type="ECO:0000256" key="6">
    <source>
        <dbReference type="ARBA" id="ARBA00023010"/>
    </source>
</evidence>
<evidence type="ECO:0000256" key="5">
    <source>
        <dbReference type="ARBA" id="ARBA00022989"/>
    </source>
</evidence>
<keyword evidence="2" id="KW-0813">Transport</keyword>
<proteinExistence type="predicted"/>
<gene>
    <name evidence="9" type="primary">secE</name>
    <name evidence="9" type="ORF">CVU76_03540</name>
</gene>
<keyword evidence="4" id="KW-0653">Protein transport</keyword>
<protein>
    <submittedName>
        <fullName evidence="9">Preprotein translocase subunit SecE</fullName>
    </submittedName>
</protein>
<evidence type="ECO:0000256" key="2">
    <source>
        <dbReference type="ARBA" id="ARBA00022448"/>
    </source>
</evidence>
<dbReference type="GO" id="GO:0006605">
    <property type="term" value="P:protein targeting"/>
    <property type="evidence" value="ECO:0007669"/>
    <property type="project" value="InterPro"/>
</dbReference>
<dbReference type="NCBIfam" id="TIGR00964">
    <property type="entry name" value="secE_bact"/>
    <property type="match status" value="1"/>
</dbReference>